<keyword evidence="2" id="KW-0520">NAD</keyword>
<name>A0AAW9RRN8_9HYPH</name>
<dbReference type="SUPFAM" id="SSF51735">
    <property type="entry name" value="NAD(P)-binding Rossmann-fold domains"/>
    <property type="match status" value="1"/>
</dbReference>
<keyword evidence="1 6" id="KW-0560">Oxidoreductase</keyword>
<dbReference type="RefSeq" id="WP_340329777.1">
    <property type="nucleotide sequence ID" value="NZ_JAZHOF010000004.1"/>
</dbReference>
<dbReference type="PIRSF" id="PIRSF000103">
    <property type="entry name" value="HIBADH"/>
    <property type="match status" value="1"/>
</dbReference>
<comment type="caution">
    <text evidence="6">The sequence shown here is derived from an EMBL/GenBank/DDBJ whole genome shotgun (WGS) entry which is preliminary data.</text>
</comment>
<dbReference type="InterPro" id="IPR015815">
    <property type="entry name" value="HIBADH-related"/>
</dbReference>
<evidence type="ECO:0000259" key="4">
    <source>
        <dbReference type="Pfam" id="PF03446"/>
    </source>
</evidence>
<dbReference type="InterPro" id="IPR029154">
    <property type="entry name" value="HIBADH-like_NADP-bd"/>
</dbReference>
<dbReference type="Gene3D" id="1.10.1040.10">
    <property type="entry name" value="N-(1-d-carboxylethyl)-l-norvaline Dehydrogenase, domain 2"/>
    <property type="match status" value="1"/>
</dbReference>
<sequence>MGSDKFGFIGLGNMGLPIAGRLIDAGHSLVVHDVNESALAPLVARGAQAAASPAEVAAAAGTVFISLPTPPIVETVATGDAGLASGGAVRRIVDLSTTGPQMAATLCAKLADRDIRWLDCPVSGGVGGARAGTLAVMFSGPREDFDDLLPVLQVIGKPFYISDRPGLAQTMKLLNNQLSAAAMALTCEAAVMGTKAGIDPTVMIDVVNAGSGRNTASMQKFPQSILPRTFDYGFSTGLMHKDSALFMQEAKAMGLSLPACEVVLGVWQRALDELGADSDFTRLITLMEKDAGVEVRGGGTATG</sequence>
<feature type="active site" evidence="3">
    <location>
        <position position="172"/>
    </location>
</feature>
<dbReference type="EMBL" id="JAZHOF010000004">
    <property type="protein sequence ID" value="MEJ8572079.1"/>
    <property type="molecule type" value="Genomic_DNA"/>
</dbReference>
<dbReference type="Proteomes" id="UP001378188">
    <property type="component" value="Unassembled WGS sequence"/>
</dbReference>
<dbReference type="AlphaFoldDB" id="A0AAW9RRN8"/>
<evidence type="ECO:0000259" key="5">
    <source>
        <dbReference type="Pfam" id="PF14833"/>
    </source>
</evidence>
<dbReference type="PANTHER" id="PTHR22981">
    <property type="entry name" value="3-HYDROXYISOBUTYRATE DEHYDROGENASE-RELATED"/>
    <property type="match status" value="1"/>
</dbReference>
<dbReference type="GO" id="GO:0016616">
    <property type="term" value="F:oxidoreductase activity, acting on the CH-OH group of donors, NAD or NADP as acceptor"/>
    <property type="evidence" value="ECO:0007669"/>
    <property type="project" value="TreeGrafter"/>
</dbReference>
<dbReference type="Pfam" id="PF14833">
    <property type="entry name" value="NAD_binding_11"/>
    <property type="match status" value="1"/>
</dbReference>
<dbReference type="SUPFAM" id="SSF48179">
    <property type="entry name" value="6-phosphogluconate dehydrogenase C-terminal domain-like"/>
    <property type="match status" value="1"/>
</dbReference>
<evidence type="ECO:0000256" key="2">
    <source>
        <dbReference type="ARBA" id="ARBA00023027"/>
    </source>
</evidence>
<dbReference type="Gene3D" id="3.40.50.720">
    <property type="entry name" value="NAD(P)-binding Rossmann-like Domain"/>
    <property type="match status" value="1"/>
</dbReference>
<dbReference type="GO" id="GO:0050661">
    <property type="term" value="F:NADP binding"/>
    <property type="evidence" value="ECO:0007669"/>
    <property type="project" value="InterPro"/>
</dbReference>
<protein>
    <submittedName>
        <fullName evidence="6">NAD(P)-dependent oxidoreductase</fullName>
        <ecNumber evidence="6">1.1.-.-</ecNumber>
    </submittedName>
</protein>
<evidence type="ECO:0000256" key="3">
    <source>
        <dbReference type="PIRSR" id="PIRSR000103-1"/>
    </source>
</evidence>
<dbReference type="Pfam" id="PF03446">
    <property type="entry name" value="NAD_binding_2"/>
    <property type="match status" value="1"/>
</dbReference>
<organism evidence="6 7">
    <name type="scientific">Microbaculum marinum</name>
    <dbReference type="NCBI Taxonomy" id="1764581"/>
    <lineage>
        <taxon>Bacteria</taxon>
        <taxon>Pseudomonadati</taxon>
        <taxon>Pseudomonadota</taxon>
        <taxon>Alphaproteobacteria</taxon>
        <taxon>Hyphomicrobiales</taxon>
        <taxon>Tepidamorphaceae</taxon>
        <taxon>Microbaculum</taxon>
    </lineage>
</organism>
<feature type="domain" description="6-phosphogluconate dehydrogenase NADP-binding" evidence="4">
    <location>
        <begin position="5"/>
        <end position="158"/>
    </location>
</feature>
<dbReference type="InterPro" id="IPR008927">
    <property type="entry name" value="6-PGluconate_DH-like_C_sf"/>
</dbReference>
<evidence type="ECO:0000313" key="6">
    <source>
        <dbReference type="EMBL" id="MEJ8572079.1"/>
    </source>
</evidence>
<gene>
    <name evidence="6" type="ORF">V3328_11380</name>
</gene>
<dbReference type="GO" id="GO:0051287">
    <property type="term" value="F:NAD binding"/>
    <property type="evidence" value="ECO:0007669"/>
    <property type="project" value="InterPro"/>
</dbReference>
<reference evidence="6 7" key="1">
    <citation type="submission" date="2024-02" db="EMBL/GenBank/DDBJ databases">
        <title>Genome analysis and characterization of Microbaculum marinisediminis sp. nov., isolated from marine sediment.</title>
        <authorList>
            <person name="Du Z.-J."/>
            <person name="Ye Y.-Q."/>
            <person name="Zhang Z.-R."/>
            <person name="Yuan S.-M."/>
            <person name="Zhang X.-Y."/>
        </authorList>
    </citation>
    <scope>NUCLEOTIDE SEQUENCE [LARGE SCALE GENOMIC DNA]</scope>
    <source>
        <strain evidence="6 7">SDUM1044001</strain>
    </source>
</reference>
<evidence type="ECO:0000256" key="1">
    <source>
        <dbReference type="ARBA" id="ARBA00023002"/>
    </source>
</evidence>
<accession>A0AAW9RRN8</accession>
<dbReference type="InterPro" id="IPR006115">
    <property type="entry name" value="6PGDH_NADP-bd"/>
</dbReference>
<dbReference type="EC" id="1.1.-.-" evidence="6"/>
<feature type="domain" description="3-hydroxyisobutyrate dehydrogenase-like NAD-binding" evidence="5">
    <location>
        <begin position="166"/>
        <end position="286"/>
    </location>
</feature>
<keyword evidence="7" id="KW-1185">Reference proteome</keyword>
<dbReference type="InterPro" id="IPR013328">
    <property type="entry name" value="6PGD_dom2"/>
</dbReference>
<proteinExistence type="predicted"/>
<evidence type="ECO:0000313" key="7">
    <source>
        <dbReference type="Proteomes" id="UP001378188"/>
    </source>
</evidence>
<dbReference type="InterPro" id="IPR036291">
    <property type="entry name" value="NAD(P)-bd_dom_sf"/>
</dbReference>
<dbReference type="PANTHER" id="PTHR22981:SF7">
    <property type="entry name" value="3-HYDROXYISOBUTYRATE DEHYDROGENASE, MITOCHONDRIAL"/>
    <property type="match status" value="1"/>
</dbReference>